<evidence type="ECO:0000313" key="3">
    <source>
        <dbReference type="Proteomes" id="UP000823388"/>
    </source>
</evidence>
<gene>
    <name evidence="2" type="ORF">PVAP13_9KG341956</name>
</gene>
<sequence length="148" mass="16577">MRSGETLVPVCRSHACTHARAYGAPREGHTSRRFPRSMERRSNGYPGRAGPARKRRRVNQRGRPVVVVHGEADTGGRNKQRPRHDPVGGMESRPLLVSVSSYTSLEDGNIGCRERYFSRVASVFSSSAENTELKFARLVRSFQLYMGT</sequence>
<proteinExistence type="predicted"/>
<dbReference type="AlphaFoldDB" id="A0A8T0NUQ1"/>
<dbReference type="EMBL" id="CM029053">
    <property type="protein sequence ID" value="KAG2550444.1"/>
    <property type="molecule type" value="Genomic_DNA"/>
</dbReference>
<accession>A0A8T0NUQ1</accession>
<reference evidence="2" key="1">
    <citation type="submission" date="2020-05" db="EMBL/GenBank/DDBJ databases">
        <title>WGS assembly of Panicum virgatum.</title>
        <authorList>
            <person name="Lovell J.T."/>
            <person name="Jenkins J."/>
            <person name="Shu S."/>
            <person name="Juenger T.E."/>
            <person name="Schmutz J."/>
        </authorList>
    </citation>
    <scope>NUCLEOTIDE SEQUENCE</scope>
    <source>
        <strain evidence="2">AP13</strain>
    </source>
</reference>
<evidence type="ECO:0000256" key="1">
    <source>
        <dbReference type="SAM" id="MobiDB-lite"/>
    </source>
</evidence>
<name>A0A8T0NUQ1_PANVG</name>
<protein>
    <submittedName>
        <fullName evidence="2">Uncharacterized protein</fullName>
    </submittedName>
</protein>
<comment type="caution">
    <text evidence="2">The sequence shown here is derived from an EMBL/GenBank/DDBJ whole genome shotgun (WGS) entry which is preliminary data.</text>
</comment>
<feature type="region of interest" description="Disordered" evidence="1">
    <location>
        <begin position="22"/>
        <end position="92"/>
    </location>
</feature>
<feature type="compositionally biased region" description="Basic residues" evidence="1">
    <location>
        <begin position="51"/>
        <end position="60"/>
    </location>
</feature>
<organism evidence="2 3">
    <name type="scientific">Panicum virgatum</name>
    <name type="common">Blackwell switchgrass</name>
    <dbReference type="NCBI Taxonomy" id="38727"/>
    <lineage>
        <taxon>Eukaryota</taxon>
        <taxon>Viridiplantae</taxon>
        <taxon>Streptophyta</taxon>
        <taxon>Embryophyta</taxon>
        <taxon>Tracheophyta</taxon>
        <taxon>Spermatophyta</taxon>
        <taxon>Magnoliopsida</taxon>
        <taxon>Liliopsida</taxon>
        <taxon>Poales</taxon>
        <taxon>Poaceae</taxon>
        <taxon>PACMAD clade</taxon>
        <taxon>Panicoideae</taxon>
        <taxon>Panicodae</taxon>
        <taxon>Paniceae</taxon>
        <taxon>Panicinae</taxon>
        <taxon>Panicum</taxon>
        <taxon>Panicum sect. Hiantes</taxon>
    </lineage>
</organism>
<evidence type="ECO:0000313" key="2">
    <source>
        <dbReference type="EMBL" id="KAG2550444.1"/>
    </source>
</evidence>
<dbReference type="Proteomes" id="UP000823388">
    <property type="component" value="Chromosome 9K"/>
</dbReference>
<feature type="compositionally biased region" description="Basic and acidic residues" evidence="1">
    <location>
        <begin position="26"/>
        <end position="42"/>
    </location>
</feature>
<keyword evidence="3" id="KW-1185">Reference proteome</keyword>